<organism evidence="1 2">
    <name type="scientific">Leptospira inadai serovar Lyme</name>
    <dbReference type="NCBI Taxonomy" id="293084"/>
    <lineage>
        <taxon>Bacteria</taxon>
        <taxon>Pseudomonadati</taxon>
        <taxon>Spirochaetota</taxon>
        <taxon>Spirochaetia</taxon>
        <taxon>Leptospirales</taxon>
        <taxon>Leptospiraceae</taxon>
        <taxon>Leptospira</taxon>
    </lineage>
</organism>
<name>A0ABX4YGS1_9LEPT</name>
<evidence type="ECO:0000313" key="2">
    <source>
        <dbReference type="Proteomes" id="UP000094669"/>
    </source>
</evidence>
<reference evidence="1" key="1">
    <citation type="submission" date="2018-01" db="EMBL/GenBank/DDBJ databases">
        <title>Genomic characterization of Leptospira inadai serogroup Lyme isolated from captured rat in Brazil and comparative analysis with human reference strain.</title>
        <authorList>
            <person name="Moreno L.Z."/>
            <person name="Loureiro A.P."/>
            <person name="Miraglia F."/>
            <person name="Kremer F.S."/>
            <person name="Eslabao M.R."/>
            <person name="Dellagostin O.A."/>
            <person name="Lilenbaum W."/>
            <person name="Moreno A.M."/>
        </authorList>
    </citation>
    <scope>NUCLEOTIDE SEQUENCE [LARGE SCALE GENOMIC DNA]</scope>
    <source>
        <strain evidence="1">M34/99</strain>
    </source>
</reference>
<sequence>MSTTSQIPLTGNVSKVYFQNPFQKVNAEDINRLSGANTEDSAITLLIQAILTTIGQKNIAYFGFSVSTDGTTISVGPGLIIRSDSIFTFSGVTFIPNSGSLLGIVEIDLVVSETDTKALLFFDNTSKTFEPSPGPSRQSNVVNLYETWTANAPLPSPTPPRIAVLSYTKLNIGTPITNVTCLLPVYDPKLLGIGLSLNPGIGDISSLSSAINSIYNQLLEKSYILTTPIAGATPEKYKIQRQGLYSYWSVDDGGTWHPFA</sequence>
<keyword evidence="2" id="KW-1185">Reference proteome</keyword>
<protein>
    <submittedName>
        <fullName evidence="1">Uncharacterized protein</fullName>
    </submittedName>
</protein>
<evidence type="ECO:0000313" key="1">
    <source>
        <dbReference type="EMBL" id="PNV74374.1"/>
    </source>
</evidence>
<proteinExistence type="predicted"/>
<comment type="caution">
    <text evidence="1">The sequence shown here is derived from an EMBL/GenBank/DDBJ whole genome shotgun (WGS) entry which is preliminary data.</text>
</comment>
<dbReference type="Proteomes" id="UP000094669">
    <property type="component" value="Unassembled WGS sequence"/>
</dbReference>
<gene>
    <name evidence="1" type="ORF">BES34_014415</name>
</gene>
<accession>A0ABX4YGS1</accession>
<dbReference type="EMBL" id="MCRM02000015">
    <property type="protein sequence ID" value="PNV74374.1"/>
    <property type="molecule type" value="Genomic_DNA"/>
</dbReference>
<dbReference type="RefSeq" id="WP_010420237.1">
    <property type="nucleotide sequence ID" value="NZ_MCRM02000015.1"/>
</dbReference>